<gene>
    <name evidence="1" type="ORF">AS180_03510</name>
</gene>
<dbReference type="Proteomes" id="UP000053681">
    <property type="component" value="Unassembled WGS sequence"/>
</dbReference>
<proteinExistence type="predicted"/>
<dbReference type="AlphaFoldDB" id="A0A0V8JQK3"/>
<reference evidence="1 2" key="1">
    <citation type="submission" date="2015-11" db="EMBL/GenBank/DDBJ databases">
        <title>Bacillus caseinolyticus sp nov.</title>
        <authorList>
            <person name="Dastager S.G."/>
            <person name="Mawlankar R."/>
        </authorList>
    </citation>
    <scope>NUCLEOTIDE SEQUENCE [LARGE SCALE GENOMIC DNA]</scope>
    <source>
        <strain evidence="1 2">SGD-V-76</strain>
    </source>
</reference>
<name>A0A0V8JQK3_9BACI</name>
<sequence>MSNVSNQSTYKIKKGFEMSPFQKNLVDRVKEHLQECATDKTRIMFAKKEELHEYDGREFSSRDYGNEYEDNYIWVCFNGYMDGKDMQEMSCSDEEICFKDFLNEQYTIPEKFYNFDAIAVKHLECHINGNDIFFTSQEEPGGIDADMYYFV</sequence>
<evidence type="ECO:0000313" key="1">
    <source>
        <dbReference type="EMBL" id="KSU89208.1"/>
    </source>
</evidence>
<dbReference type="RefSeq" id="WP_062686400.1">
    <property type="nucleotide sequence ID" value="NZ_KQ758630.1"/>
</dbReference>
<accession>A0A0V8JQK3</accession>
<evidence type="ECO:0000313" key="2">
    <source>
        <dbReference type="Proteomes" id="UP000053681"/>
    </source>
</evidence>
<comment type="caution">
    <text evidence="1">The sequence shown here is derived from an EMBL/GenBank/DDBJ whole genome shotgun (WGS) entry which is preliminary data.</text>
</comment>
<protein>
    <submittedName>
        <fullName evidence="1">Uncharacterized protein</fullName>
    </submittedName>
</protein>
<keyword evidence="2" id="KW-1185">Reference proteome</keyword>
<dbReference type="EMBL" id="LNQP01000008">
    <property type="protein sequence ID" value="KSU89208.1"/>
    <property type="molecule type" value="Genomic_DNA"/>
</dbReference>
<organism evidence="1 2">
    <name type="scientific">Priestia veravalensis</name>
    <dbReference type="NCBI Taxonomy" id="1414648"/>
    <lineage>
        <taxon>Bacteria</taxon>
        <taxon>Bacillati</taxon>
        <taxon>Bacillota</taxon>
        <taxon>Bacilli</taxon>
        <taxon>Bacillales</taxon>
        <taxon>Bacillaceae</taxon>
        <taxon>Priestia</taxon>
    </lineage>
</organism>